<dbReference type="InterPro" id="IPR017938">
    <property type="entry name" value="Riboflavin_synthase-like_b-brl"/>
</dbReference>
<comment type="cofactor">
    <cofactor evidence="1">
        <name>FAD</name>
        <dbReference type="ChEBI" id="CHEBI:57692"/>
    </cofactor>
</comment>
<proteinExistence type="predicted"/>
<dbReference type="PROSITE" id="PS51085">
    <property type="entry name" value="2FE2S_FER_2"/>
    <property type="match status" value="1"/>
</dbReference>
<dbReference type="RefSeq" id="WP_093351148.1">
    <property type="nucleotide sequence ID" value="NZ_FOUY01000034.1"/>
</dbReference>
<evidence type="ECO:0000256" key="1">
    <source>
        <dbReference type="ARBA" id="ARBA00001974"/>
    </source>
</evidence>
<keyword evidence="8" id="KW-0411">Iron-sulfur</keyword>
<evidence type="ECO:0000259" key="11">
    <source>
        <dbReference type="PROSITE" id="PS51384"/>
    </source>
</evidence>
<dbReference type="InterPro" id="IPR012675">
    <property type="entry name" value="Beta-grasp_dom_sf"/>
</dbReference>
<dbReference type="CDD" id="cd00207">
    <property type="entry name" value="fer2"/>
    <property type="match status" value="1"/>
</dbReference>
<dbReference type="InterPro" id="IPR001433">
    <property type="entry name" value="OxRdtase_FAD/NAD-bd"/>
</dbReference>
<keyword evidence="3" id="KW-0001">2Fe-2S</keyword>
<dbReference type="SUPFAM" id="SSF63380">
    <property type="entry name" value="Riboflavin synthase domain-like"/>
    <property type="match status" value="1"/>
</dbReference>
<dbReference type="GO" id="GO:0046872">
    <property type="term" value="F:metal ion binding"/>
    <property type="evidence" value="ECO:0007669"/>
    <property type="project" value="UniProtKB-KW"/>
</dbReference>
<dbReference type="InterPro" id="IPR017927">
    <property type="entry name" value="FAD-bd_FR_type"/>
</dbReference>
<protein>
    <submittedName>
        <fullName evidence="12">Ferredoxin-NADP reductase</fullName>
    </submittedName>
</protein>
<dbReference type="GO" id="GO:0050660">
    <property type="term" value="F:flavin adenine dinucleotide binding"/>
    <property type="evidence" value="ECO:0007669"/>
    <property type="project" value="TreeGrafter"/>
</dbReference>
<dbReference type="CDD" id="cd06214">
    <property type="entry name" value="PA_degradation_oxidoreductase_like"/>
    <property type="match status" value="1"/>
</dbReference>
<keyword evidence="5" id="KW-0274">FAD</keyword>
<evidence type="ECO:0000256" key="5">
    <source>
        <dbReference type="ARBA" id="ARBA00022827"/>
    </source>
</evidence>
<dbReference type="OrthoDB" id="9796486at2"/>
<keyword evidence="9" id="KW-0812">Transmembrane</keyword>
<feature type="domain" description="2Fe-2S ferredoxin-type" evidence="10">
    <location>
        <begin position="594"/>
        <end position="683"/>
    </location>
</feature>
<evidence type="ECO:0000256" key="3">
    <source>
        <dbReference type="ARBA" id="ARBA00022714"/>
    </source>
</evidence>
<dbReference type="AlphaFoldDB" id="A0A1I5EZP5"/>
<dbReference type="PROSITE" id="PS00197">
    <property type="entry name" value="2FE2S_FER_1"/>
    <property type="match status" value="1"/>
</dbReference>
<dbReference type="GO" id="GO:0006629">
    <property type="term" value="P:lipid metabolic process"/>
    <property type="evidence" value="ECO:0007669"/>
    <property type="project" value="InterPro"/>
</dbReference>
<evidence type="ECO:0000313" key="12">
    <source>
        <dbReference type="EMBL" id="SFO16860.1"/>
    </source>
</evidence>
<dbReference type="PROSITE" id="PS51384">
    <property type="entry name" value="FAD_FR"/>
    <property type="match status" value="1"/>
</dbReference>
<keyword evidence="6" id="KW-0560">Oxidoreductase</keyword>
<keyword evidence="9" id="KW-1133">Transmembrane helix</keyword>
<organism evidence="12 13">
    <name type="scientific">Pseudonocardia ammonioxydans</name>
    <dbReference type="NCBI Taxonomy" id="260086"/>
    <lineage>
        <taxon>Bacteria</taxon>
        <taxon>Bacillati</taxon>
        <taxon>Actinomycetota</taxon>
        <taxon>Actinomycetes</taxon>
        <taxon>Pseudonocardiales</taxon>
        <taxon>Pseudonocardiaceae</taxon>
        <taxon>Pseudonocardia</taxon>
    </lineage>
</organism>
<dbReference type="InterPro" id="IPR050415">
    <property type="entry name" value="MRET"/>
</dbReference>
<feature type="transmembrane region" description="Helical" evidence="9">
    <location>
        <begin position="39"/>
        <end position="58"/>
    </location>
</feature>
<dbReference type="SUPFAM" id="SSF52343">
    <property type="entry name" value="Ferredoxin reductase-like, C-terminal NADP-linked domain"/>
    <property type="match status" value="1"/>
</dbReference>
<evidence type="ECO:0000256" key="7">
    <source>
        <dbReference type="ARBA" id="ARBA00023004"/>
    </source>
</evidence>
<dbReference type="Gene3D" id="3.40.50.80">
    <property type="entry name" value="Nucleotide-binding domain of ferredoxin-NADP reductase (FNR) module"/>
    <property type="match status" value="1"/>
</dbReference>
<dbReference type="Pfam" id="PF00970">
    <property type="entry name" value="FAD_binding_6"/>
    <property type="match status" value="1"/>
</dbReference>
<evidence type="ECO:0000256" key="4">
    <source>
        <dbReference type="ARBA" id="ARBA00022723"/>
    </source>
</evidence>
<dbReference type="InterPro" id="IPR001041">
    <property type="entry name" value="2Fe-2S_ferredoxin-type"/>
</dbReference>
<reference evidence="12 13" key="1">
    <citation type="submission" date="2016-10" db="EMBL/GenBank/DDBJ databases">
        <authorList>
            <person name="de Groot N.N."/>
        </authorList>
    </citation>
    <scope>NUCLEOTIDE SEQUENCE [LARGE SCALE GENOMIC DNA]</scope>
    <source>
        <strain evidence="12 13">CGMCC 4.1877</strain>
    </source>
</reference>
<dbReference type="Proteomes" id="UP000199614">
    <property type="component" value="Unassembled WGS sequence"/>
</dbReference>
<evidence type="ECO:0000256" key="9">
    <source>
        <dbReference type="SAM" id="Phobius"/>
    </source>
</evidence>
<dbReference type="Gene3D" id="2.40.30.10">
    <property type="entry name" value="Translation factors"/>
    <property type="match status" value="1"/>
</dbReference>
<name>A0A1I5EZP5_PSUAM</name>
<dbReference type="Pfam" id="PF00111">
    <property type="entry name" value="Fer2"/>
    <property type="match status" value="1"/>
</dbReference>
<keyword evidence="2" id="KW-0285">Flavoprotein</keyword>
<evidence type="ECO:0000256" key="6">
    <source>
        <dbReference type="ARBA" id="ARBA00023002"/>
    </source>
</evidence>
<dbReference type="InterPro" id="IPR039261">
    <property type="entry name" value="FNR_nucleotide-bd"/>
</dbReference>
<dbReference type="InterPro" id="IPR036010">
    <property type="entry name" value="2Fe-2S_ferredoxin-like_sf"/>
</dbReference>
<dbReference type="PRINTS" id="PR00406">
    <property type="entry name" value="CYTB5RDTASE"/>
</dbReference>
<feature type="transmembrane region" description="Helical" evidence="9">
    <location>
        <begin position="177"/>
        <end position="198"/>
    </location>
</feature>
<feature type="domain" description="FAD-binding FR-type" evidence="11">
    <location>
        <begin position="325"/>
        <end position="429"/>
    </location>
</feature>
<dbReference type="EMBL" id="FOUY01000034">
    <property type="protein sequence ID" value="SFO16860.1"/>
    <property type="molecule type" value="Genomic_DNA"/>
</dbReference>
<dbReference type="PANTHER" id="PTHR47354:SF8">
    <property type="entry name" value="1,2-PHENYLACETYL-COA EPOXIDASE, SUBUNIT E"/>
    <property type="match status" value="1"/>
</dbReference>
<dbReference type="PANTHER" id="PTHR47354">
    <property type="entry name" value="NADH OXIDOREDUCTASE HCR"/>
    <property type="match status" value="1"/>
</dbReference>
<dbReference type="GO" id="GO:0016491">
    <property type="term" value="F:oxidoreductase activity"/>
    <property type="evidence" value="ECO:0007669"/>
    <property type="project" value="UniProtKB-KW"/>
</dbReference>
<sequence length="683" mass="76833">MTTTEPADERRVLSEEESRAIRQGVPDPRVPMPTVARPTVALFVVSLLLWVAATWLALAATSAWWLLLTIPVHAAVTFLMFTVLHETAHLAAGRLRWVNEALGRLSAVFVAAWASFPTFRFVHIEHHRNTNEDYYTDPDSWSEAGPPWQLPLRWLTQDLWYFRFYIPRMHRRPRAEVLEQVGVALAVATVFTALVLSGHGWELLTIYLIPQRLGILVLAWWFDWLPHHELDATARSNRFRATRIRVGWERVMTPLMLYQNYHLVHHIHPTIPFYRYVQVWRRTESDFLDRDVPISTAWGTELSPAEYRAWRRLTDHFDRDADLPHRPHRLRVADVRRLTPDSVSITFDVPDELRETFRFAPGQNVVVAAEIDGETVRRNYSICTAAGSGVLRVAVRRCADGRFSTYADTRLAVGDELEVSPPTGRFTLHPEPGARRHLAAVAAGSGITPVISILASVLDAEPGSRATLLYANRDAGSTMFADELAMLTRRFEGRLTIVHHHSRPAPGAATTATEHEQVRHDRLDAHRLREHLRDPRLRGAEWLLCGPPEMLDRTRTVLDEHGVPAERVRRELFVAPEDQADQAEQDALADIVPATVDVTVRGARAAVRTEGTASILEATLDAGIDVPYLCTGGICGTCRATVTEGTVHMQQNYALGDDEVRAGAVLTCQSRPTSPVVAVDFDR</sequence>
<keyword evidence="9" id="KW-0472">Membrane</keyword>
<dbReference type="InterPro" id="IPR006058">
    <property type="entry name" value="2Fe2S_fd_BS"/>
</dbReference>
<keyword evidence="7" id="KW-0408">Iron</keyword>
<dbReference type="Pfam" id="PF00487">
    <property type="entry name" value="FA_desaturase"/>
    <property type="match status" value="1"/>
</dbReference>
<dbReference type="GO" id="GO:0051537">
    <property type="term" value="F:2 iron, 2 sulfur cluster binding"/>
    <property type="evidence" value="ECO:0007669"/>
    <property type="project" value="UniProtKB-KW"/>
</dbReference>
<evidence type="ECO:0000313" key="13">
    <source>
        <dbReference type="Proteomes" id="UP000199614"/>
    </source>
</evidence>
<evidence type="ECO:0000256" key="8">
    <source>
        <dbReference type="ARBA" id="ARBA00023014"/>
    </source>
</evidence>
<gene>
    <name evidence="12" type="ORF">SAMN05216207_10344</name>
</gene>
<dbReference type="STRING" id="260086.SAMN05216207_10344"/>
<dbReference type="InterPro" id="IPR008333">
    <property type="entry name" value="Cbr1-like_FAD-bd_dom"/>
</dbReference>
<dbReference type="InterPro" id="IPR005804">
    <property type="entry name" value="FA_desaturase_dom"/>
</dbReference>
<keyword evidence="4" id="KW-0479">Metal-binding</keyword>
<dbReference type="Gene3D" id="3.10.20.30">
    <property type="match status" value="1"/>
</dbReference>
<evidence type="ECO:0000259" key="10">
    <source>
        <dbReference type="PROSITE" id="PS51085"/>
    </source>
</evidence>
<accession>A0A1I5EZP5</accession>
<dbReference type="SUPFAM" id="SSF54292">
    <property type="entry name" value="2Fe-2S ferredoxin-like"/>
    <property type="match status" value="1"/>
</dbReference>
<keyword evidence="13" id="KW-1185">Reference proteome</keyword>
<evidence type="ECO:0000256" key="2">
    <source>
        <dbReference type="ARBA" id="ARBA00022630"/>
    </source>
</evidence>
<dbReference type="Pfam" id="PF00175">
    <property type="entry name" value="NAD_binding_1"/>
    <property type="match status" value="1"/>
</dbReference>
<feature type="transmembrane region" description="Helical" evidence="9">
    <location>
        <begin position="64"/>
        <end position="84"/>
    </location>
</feature>